<dbReference type="AlphaFoldDB" id="A0A3B1KGK5"/>
<dbReference type="Pfam" id="PF07679">
    <property type="entry name" value="I-set"/>
    <property type="match status" value="3"/>
</dbReference>
<keyword evidence="1" id="KW-0812">Transmembrane</keyword>
<name>A0A3B1KGK5_ASTMX</name>
<dbReference type="SMART" id="SM00409">
    <property type="entry name" value="IG"/>
    <property type="match status" value="3"/>
</dbReference>
<dbReference type="Ensembl" id="ENSAMXT00000056008.1">
    <property type="protein sequence ID" value="ENSAMXP00000053011.1"/>
    <property type="gene ID" value="ENSAMXG00000030310.1"/>
</dbReference>
<dbReference type="FunFam" id="2.60.40.10:FF:000022">
    <property type="entry name" value="Cardiac titin"/>
    <property type="match status" value="3"/>
</dbReference>
<sequence length="290" mass="31976">MTLFVGKQAKLQYVITGSMPMNVVWHKDNIAISPDQHYKVSSEKNKHYLEISQLQQSDQGTYLCKASNSVGTATCSNEIRVIDKPSFVKTFESTSLAVGNPLRLECQVNEDTGVTVTWTRDGKKLHNTMDSKISFEEKVACLEIPKAKIKDTGTYACTAANDAGSSTHSSVVNVQAPSISVTAGDSATLECTVSGSPDLKVKWLRDGKEMTTSRKYKISFKENVACLKILSAERGDSSEYTMANCSLEDSGDYICIHNFIATIYLQKFSNTIIADFCILILFLWAFIPSE</sequence>
<protein>
    <recommendedName>
        <fullName evidence="2">Ig-like domain-containing protein</fullName>
    </recommendedName>
</protein>
<feature type="transmembrane region" description="Helical" evidence="1">
    <location>
        <begin position="268"/>
        <end position="287"/>
    </location>
</feature>
<reference evidence="4" key="2">
    <citation type="journal article" date="2014" name="Nat. Commun.">
        <title>The cavefish genome reveals candidate genes for eye loss.</title>
        <authorList>
            <person name="McGaugh S.E."/>
            <person name="Gross J.B."/>
            <person name="Aken B."/>
            <person name="Blin M."/>
            <person name="Borowsky R."/>
            <person name="Chalopin D."/>
            <person name="Hinaux H."/>
            <person name="Jeffery W.R."/>
            <person name="Keene A."/>
            <person name="Ma L."/>
            <person name="Minx P."/>
            <person name="Murphy D."/>
            <person name="O'Quin K.E."/>
            <person name="Retaux S."/>
            <person name="Rohner N."/>
            <person name="Searle S.M."/>
            <person name="Stahl B.A."/>
            <person name="Tabin C."/>
            <person name="Volff J.N."/>
            <person name="Yoshizawa M."/>
            <person name="Warren W.C."/>
        </authorList>
    </citation>
    <scope>NUCLEOTIDE SEQUENCE [LARGE SCALE GENOMIC DNA]</scope>
    <source>
        <strain evidence="4">female</strain>
    </source>
</reference>
<dbReference type="InterPro" id="IPR013098">
    <property type="entry name" value="Ig_I-set"/>
</dbReference>
<dbReference type="InterPro" id="IPR003599">
    <property type="entry name" value="Ig_sub"/>
</dbReference>
<dbReference type="InterPro" id="IPR036179">
    <property type="entry name" value="Ig-like_dom_sf"/>
</dbReference>
<evidence type="ECO:0000259" key="2">
    <source>
        <dbReference type="PROSITE" id="PS50835"/>
    </source>
</evidence>
<dbReference type="Proteomes" id="UP000018467">
    <property type="component" value="Unassembled WGS sequence"/>
</dbReference>
<accession>A0A3B1KGK5</accession>
<dbReference type="Gene3D" id="2.60.40.10">
    <property type="entry name" value="Immunoglobulins"/>
    <property type="match status" value="3"/>
</dbReference>
<feature type="domain" description="Ig-like" evidence="2">
    <location>
        <begin position="184"/>
        <end position="255"/>
    </location>
</feature>
<reference evidence="4" key="1">
    <citation type="submission" date="2013-03" db="EMBL/GenBank/DDBJ databases">
        <authorList>
            <person name="Jeffery W."/>
            <person name="Warren W."/>
            <person name="Wilson R.K."/>
        </authorList>
    </citation>
    <scope>NUCLEOTIDE SEQUENCE</scope>
    <source>
        <strain evidence="4">female</strain>
    </source>
</reference>
<organism evidence="3 4">
    <name type="scientific">Astyanax mexicanus</name>
    <name type="common">Blind cave fish</name>
    <name type="synonym">Astyanax fasciatus mexicanus</name>
    <dbReference type="NCBI Taxonomy" id="7994"/>
    <lineage>
        <taxon>Eukaryota</taxon>
        <taxon>Metazoa</taxon>
        <taxon>Chordata</taxon>
        <taxon>Craniata</taxon>
        <taxon>Vertebrata</taxon>
        <taxon>Euteleostomi</taxon>
        <taxon>Actinopterygii</taxon>
        <taxon>Neopterygii</taxon>
        <taxon>Teleostei</taxon>
        <taxon>Ostariophysi</taxon>
        <taxon>Characiformes</taxon>
        <taxon>Characoidei</taxon>
        <taxon>Acestrorhamphidae</taxon>
        <taxon>Acestrorhamphinae</taxon>
        <taxon>Astyanax</taxon>
    </lineage>
</organism>
<dbReference type="GO" id="GO:0004672">
    <property type="term" value="F:protein kinase activity"/>
    <property type="evidence" value="ECO:0007669"/>
    <property type="project" value="TreeGrafter"/>
</dbReference>
<keyword evidence="1" id="KW-1133">Transmembrane helix</keyword>
<keyword evidence="4" id="KW-1185">Reference proteome</keyword>
<reference evidence="3" key="3">
    <citation type="submission" date="2025-08" db="UniProtKB">
        <authorList>
            <consortium name="Ensembl"/>
        </authorList>
    </citation>
    <scope>IDENTIFICATION</scope>
</reference>
<dbReference type="PANTHER" id="PTHR47633">
    <property type="entry name" value="IMMUNOGLOBULIN"/>
    <property type="match status" value="1"/>
</dbReference>
<dbReference type="PANTHER" id="PTHR47633:SF14">
    <property type="entry name" value="IG-LIKE DOMAIN-CONTAINING PROTEIN"/>
    <property type="match status" value="1"/>
</dbReference>
<dbReference type="Bgee" id="ENSAMXG00000030310">
    <property type="expression patterns" value="Expressed in heart and 5 other cell types or tissues"/>
</dbReference>
<dbReference type="GeneTree" id="ENSGT01110000267173"/>
<feature type="domain" description="Ig-like" evidence="2">
    <location>
        <begin position="85"/>
        <end position="173"/>
    </location>
</feature>
<evidence type="ECO:0000313" key="3">
    <source>
        <dbReference type="Ensembl" id="ENSAMXP00000053011.1"/>
    </source>
</evidence>
<dbReference type="InterPro" id="IPR007110">
    <property type="entry name" value="Ig-like_dom"/>
</dbReference>
<reference evidence="3" key="4">
    <citation type="submission" date="2025-09" db="UniProtKB">
        <authorList>
            <consortium name="Ensembl"/>
        </authorList>
    </citation>
    <scope>IDENTIFICATION</scope>
</reference>
<dbReference type="PROSITE" id="PS50835">
    <property type="entry name" value="IG_LIKE"/>
    <property type="match status" value="3"/>
</dbReference>
<evidence type="ECO:0000313" key="4">
    <source>
        <dbReference type="Proteomes" id="UP000018467"/>
    </source>
</evidence>
<dbReference type="InterPro" id="IPR003598">
    <property type="entry name" value="Ig_sub2"/>
</dbReference>
<dbReference type="SMART" id="SM00408">
    <property type="entry name" value="IGc2"/>
    <property type="match status" value="3"/>
</dbReference>
<proteinExistence type="predicted"/>
<evidence type="ECO:0000256" key="1">
    <source>
        <dbReference type="SAM" id="Phobius"/>
    </source>
</evidence>
<keyword evidence="1" id="KW-0472">Membrane</keyword>
<feature type="domain" description="Ig-like" evidence="2">
    <location>
        <begin position="1"/>
        <end position="80"/>
    </location>
</feature>
<dbReference type="SUPFAM" id="SSF48726">
    <property type="entry name" value="Immunoglobulin"/>
    <property type="match status" value="3"/>
</dbReference>
<dbReference type="InterPro" id="IPR013783">
    <property type="entry name" value="Ig-like_fold"/>
</dbReference>